<dbReference type="InterPro" id="IPR050828">
    <property type="entry name" value="C-type_lectin/matrix_domain"/>
</dbReference>
<organism evidence="5 7">
    <name type="scientific">Eublepharis macularius</name>
    <name type="common">Leopard gecko</name>
    <name type="synonym">Cyrtodactylus macularius</name>
    <dbReference type="NCBI Taxonomy" id="481883"/>
    <lineage>
        <taxon>Eukaryota</taxon>
        <taxon>Metazoa</taxon>
        <taxon>Chordata</taxon>
        <taxon>Craniata</taxon>
        <taxon>Vertebrata</taxon>
        <taxon>Euteleostomi</taxon>
        <taxon>Lepidosauria</taxon>
        <taxon>Squamata</taxon>
        <taxon>Bifurcata</taxon>
        <taxon>Gekkota</taxon>
        <taxon>Eublepharidae</taxon>
        <taxon>Eublepharinae</taxon>
        <taxon>Eublepharis</taxon>
    </lineage>
</organism>
<keyword evidence="3" id="KW-0812">Transmembrane</keyword>
<dbReference type="RefSeq" id="XP_054832965.1">
    <property type="nucleotide sequence ID" value="XM_054976990.1"/>
</dbReference>
<name>A0AA97KW97_EUBMA</name>
<gene>
    <name evidence="6 7 8 9" type="primary">LOC129328158</name>
</gene>
<dbReference type="GO" id="GO:0005886">
    <property type="term" value="C:plasma membrane"/>
    <property type="evidence" value="ECO:0007669"/>
    <property type="project" value="UniProtKB-SubCell"/>
</dbReference>
<keyword evidence="3" id="KW-1133">Transmembrane helix</keyword>
<proteinExistence type="predicted"/>
<evidence type="ECO:0000313" key="7">
    <source>
        <dbReference type="RefSeq" id="XP_054832966.1"/>
    </source>
</evidence>
<evidence type="ECO:0000313" key="9">
    <source>
        <dbReference type="RefSeq" id="XP_054832968.1"/>
    </source>
</evidence>
<evidence type="ECO:0000256" key="2">
    <source>
        <dbReference type="ARBA" id="ARBA00022734"/>
    </source>
</evidence>
<evidence type="ECO:0000313" key="8">
    <source>
        <dbReference type="RefSeq" id="XP_054832967.1"/>
    </source>
</evidence>
<dbReference type="RefSeq" id="XP_054832966.1">
    <property type="nucleotide sequence ID" value="XM_054976991.1"/>
</dbReference>
<evidence type="ECO:0000313" key="5">
    <source>
        <dbReference type="Proteomes" id="UP001190640"/>
    </source>
</evidence>
<evidence type="ECO:0000256" key="1">
    <source>
        <dbReference type="ARBA" id="ARBA00004401"/>
    </source>
</evidence>
<dbReference type="InterPro" id="IPR033992">
    <property type="entry name" value="NKR-like_CTLD"/>
</dbReference>
<dbReference type="Pfam" id="PF00059">
    <property type="entry name" value="Lectin_C"/>
    <property type="match status" value="1"/>
</dbReference>
<dbReference type="PROSITE" id="PS50041">
    <property type="entry name" value="C_TYPE_LECTIN_2"/>
    <property type="match status" value="1"/>
</dbReference>
<dbReference type="InterPro" id="IPR016187">
    <property type="entry name" value="CTDL_fold"/>
</dbReference>
<dbReference type="AlphaFoldDB" id="A0AA97KW97"/>
<keyword evidence="5" id="KW-1185">Reference proteome</keyword>
<dbReference type="GO" id="GO:0030246">
    <property type="term" value="F:carbohydrate binding"/>
    <property type="evidence" value="ECO:0007669"/>
    <property type="project" value="UniProtKB-KW"/>
</dbReference>
<evidence type="ECO:0000313" key="6">
    <source>
        <dbReference type="RefSeq" id="XP_054832965.1"/>
    </source>
</evidence>
<dbReference type="CDD" id="cd03593">
    <property type="entry name" value="CLECT_NK_receptors_like"/>
    <property type="match status" value="1"/>
</dbReference>
<feature type="transmembrane region" description="Helical" evidence="3">
    <location>
        <begin position="45"/>
        <end position="65"/>
    </location>
</feature>
<accession>A0AA97KW97</accession>
<dbReference type="KEGG" id="emc:129328158"/>
<dbReference type="InterPro" id="IPR001304">
    <property type="entry name" value="C-type_lectin-like"/>
</dbReference>
<dbReference type="PANTHER" id="PTHR45710">
    <property type="entry name" value="C-TYPE LECTIN DOMAIN-CONTAINING PROTEIN 180"/>
    <property type="match status" value="1"/>
</dbReference>
<evidence type="ECO:0000256" key="3">
    <source>
        <dbReference type="SAM" id="Phobius"/>
    </source>
</evidence>
<evidence type="ECO:0000259" key="4">
    <source>
        <dbReference type="PROSITE" id="PS50041"/>
    </source>
</evidence>
<comment type="subcellular location">
    <subcellularLocation>
        <location evidence="1">Cell membrane</location>
        <topology evidence="1">Single-pass type II membrane protein</topology>
    </subcellularLocation>
</comment>
<dbReference type="SUPFAM" id="SSF56436">
    <property type="entry name" value="C-type lectin-like"/>
    <property type="match status" value="1"/>
</dbReference>
<dbReference type="Gene3D" id="3.10.100.10">
    <property type="entry name" value="Mannose-Binding Protein A, subunit A"/>
    <property type="match status" value="1"/>
</dbReference>
<protein>
    <submittedName>
        <fullName evidence="6 7">C-type lectin domain family 2 member D-like isoform X1</fullName>
    </submittedName>
</protein>
<dbReference type="GeneID" id="129328158"/>
<dbReference type="SMART" id="SM00034">
    <property type="entry name" value="CLECT"/>
    <property type="match status" value="1"/>
</dbReference>
<feature type="domain" description="C-type lectin" evidence="4">
    <location>
        <begin position="89"/>
        <end position="192"/>
    </location>
</feature>
<reference evidence="6 7" key="1">
    <citation type="submission" date="2025-04" db="UniProtKB">
        <authorList>
            <consortium name="RefSeq"/>
        </authorList>
    </citation>
    <scope>IDENTIFICATION</scope>
    <source>
        <tissue evidence="6 7">Blood</tissue>
    </source>
</reference>
<keyword evidence="2" id="KW-0430">Lectin</keyword>
<dbReference type="InterPro" id="IPR016186">
    <property type="entry name" value="C-type_lectin-like/link_sf"/>
</dbReference>
<dbReference type="PANTHER" id="PTHR45710:SF35">
    <property type="entry name" value="C-TYPE LECTIN DOMAIN FAMILY 2 MEMBER D"/>
    <property type="match status" value="1"/>
</dbReference>
<dbReference type="Proteomes" id="UP001190640">
    <property type="component" value="Chromosome 4"/>
</dbReference>
<dbReference type="RefSeq" id="XP_054832968.1">
    <property type="nucleotide sequence ID" value="XM_054976993.1"/>
</dbReference>
<keyword evidence="3" id="KW-0472">Membrane</keyword>
<dbReference type="RefSeq" id="XP_054832967.1">
    <property type="nucleotide sequence ID" value="XM_054976992.1"/>
</dbReference>
<sequence length="210" mass="23146">MAEDGPEKSRENVDSELMVQHAETTGAGQSEHGAVIPKCITEKKYPLAVTLVVTILLIIIIALAARKPQPCSPCPPPADAACPDHWIGYHGKCYYKSEEEGDWNISATKCSSFGATLALIDSQSDLSFLVNLTRPVHHWIGLSRQTGQAWKWQDGTEFKNQFHVRGDDQCAYTDVLGVSSTRCTLEKNFLCSQPDACSRKRKPNPSKKDA</sequence>